<dbReference type="InterPro" id="IPR036209">
    <property type="entry name" value="YwmB-like_sf"/>
</dbReference>
<gene>
    <name evidence="1" type="ORF">ACFQ2J_13065</name>
</gene>
<dbReference type="SUPFAM" id="SSF143842">
    <property type="entry name" value="YwmB-like"/>
    <property type="match status" value="1"/>
</dbReference>
<dbReference type="Proteomes" id="UP001596990">
    <property type="component" value="Unassembled WGS sequence"/>
</dbReference>
<sequence length="240" mass="27127">MKNMLIALIIILIYGTMVETYAMEHETNDTLPMSHIADAMEKQSLEMDEWKVMLKESFPSGELKLWKKQAEIALPDGEWTNTEDSTSKKFIRQNHHKDNGMSETFSIIVPKDASLSAEAIYTLDGVKWNADAEKFVSTTIQTKKSRIFSENVAIFSCMKTSIDGTIDDVLVYQNLEDLLNIETIEHISENDFTSISGYTELWEESIPLLDRPMNIQFGVREGLGTGTIITIGTPIITAEY</sequence>
<name>A0ABW3L4I5_9BACI</name>
<evidence type="ECO:0000313" key="2">
    <source>
        <dbReference type="Proteomes" id="UP001596990"/>
    </source>
</evidence>
<evidence type="ECO:0000313" key="1">
    <source>
        <dbReference type="EMBL" id="MFD1020110.1"/>
    </source>
</evidence>
<protein>
    <submittedName>
        <fullName evidence="1">YwmB family TATA-box binding protein</fullName>
    </submittedName>
</protein>
<dbReference type="Pfam" id="PF08680">
    <property type="entry name" value="DUF1779"/>
    <property type="match status" value="1"/>
</dbReference>
<reference evidence="2" key="1">
    <citation type="journal article" date="2019" name="Int. J. Syst. Evol. Microbiol.">
        <title>The Global Catalogue of Microorganisms (GCM) 10K type strain sequencing project: providing services to taxonomists for standard genome sequencing and annotation.</title>
        <authorList>
            <consortium name="The Broad Institute Genomics Platform"/>
            <consortium name="The Broad Institute Genome Sequencing Center for Infectious Disease"/>
            <person name="Wu L."/>
            <person name="Ma J."/>
        </authorList>
    </citation>
    <scope>NUCLEOTIDE SEQUENCE [LARGE SCALE GENOMIC DNA]</scope>
    <source>
        <strain evidence="2">CCUG 56607</strain>
    </source>
</reference>
<dbReference type="Gene3D" id="3.30.2030.10">
    <property type="entry name" value="YwmB-like"/>
    <property type="match status" value="1"/>
</dbReference>
<organism evidence="1 2">
    <name type="scientific">Thalassobacillus hwangdonensis</name>
    <dbReference type="NCBI Taxonomy" id="546108"/>
    <lineage>
        <taxon>Bacteria</taxon>
        <taxon>Bacillati</taxon>
        <taxon>Bacillota</taxon>
        <taxon>Bacilli</taxon>
        <taxon>Bacillales</taxon>
        <taxon>Bacillaceae</taxon>
        <taxon>Thalassobacillus</taxon>
    </lineage>
</organism>
<comment type="caution">
    <text evidence="1">The sequence shown here is derived from an EMBL/GenBank/DDBJ whole genome shotgun (WGS) entry which is preliminary data.</text>
</comment>
<proteinExistence type="predicted"/>
<dbReference type="EMBL" id="JBHTKL010000005">
    <property type="protein sequence ID" value="MFD1020110.1"/>
    <property type="molecule type" value="Genomic_DNA"/>
</dbReference>
<dbReference type="InterPro" id="IPR014794">
    <property type="entry name" value="DUF1779"/>
</dbReference>
<dbReference type="Gene3D" id="3.30.360.40">
    <property type="entry name" value="YwmB-like"/>
    <property type="match status" value="1"/>
</dbReference>
<dbReference type="RefSeq" id="WP_386061127.1">
    <property type="nucleotide sequence ID" value="NZ_JBHTKL010000005.1"/>
</dbReference>
<accession>A0ABW3L4I5</accession>
<keyword evidence="2" id="KW-1185">Reference proteome</keyword>